<reference evidence="6" key="1">
    <citation type="submission" date="2011-07" db="EMBL/GenBank/DDBJ databases">
        <authorList>
            <consortium name="Caenorhabditis brenneri Sequencing and Analysis Consortium"/>
            <person name="Wilson R.K."/>
        </authorList>
    </citation>
    <scope>NUCLEOTIDE SEQUENCE [LARGE SCALE GENOMIC DNA]</scope>
    <source>
        <strain evidence="6">PB2801</strain>
    </source>
</reference>
<comment type="caution">
    <text evidence="2">Lacks conserved residue(s) required for the propagation of feature annotation.</text>
</comment>
<dbReference type="HOGENOM" id="CLU_037161_2_0_1"/>
<name>G0MDU6_CAEBE</name>
<dbReference type="InterPro" id="IPR000859">
    <property type="entry name" value="CUB_dom"/>
</dbReference>
<evidence type="ECO:0000256" key="2">
    <source>
        <dbReference type="PROSITE-ProRule" id="PRU00059"/>
    </source>
</evidence>
<keyword evidence="6" id="KW-1185">Reference proteome</keyword>
<dbReference type="PROSITE" id="PS01180">
    <property type="entry name" value="CUB"/>
    <property type="match status" value="1"/>
</dbReference>
<dbReference type="eggNOG" id="KOG4297">
    <property type="taxonomic scope" value="Eukaryota"/>
</dbReference>
<dbReference type="SUPFAM" id="SSF49854">
    <property type="entry name" value="Spermadhesin, CUB domain"/>
    <property type="match status" value="1"/>
</dbReference>
<dbReference type="PANTHER" id="PTHR22991">
    <property type="entry name" value="PROTEIN CBG13490"/>
    <property type="match status" value="1"/>
</dbReference>
<dbReference type="STRING" id="135651.G0MDU6"/>
<dbReference type="EMBL" id="GL379790">
    <property type="protein sequence ID" value="EGT49714.1"/>
    <property type="molecule type" value="Genomic_DNA"/>
</dbReference>
<evidence type="ECO:0000256" key="1">
    <source>
        <dbReference type="ARBA" id="ARBA00023157"/>
    </source>
</evidence>
<feature type="domain" description="C-type lectin" evidence="4">
    <location>
        <begin position="42"/>
        <end position="163"/>
    </location>
</feature>
<gene>
    <name evidence="5" type="ORF">CAEBREN_09662</name>
</gene>
<accession>G0MDU6</accession>
<proteinExistence type="predicted"/>
<dbReference type="Pfam" id="PF00059">
    <property type="entry name" value="Lectin_C"/>
    <property type="match status" value="1"/>
</dbReference>
<evidence type="ECO:0000313" key="5">
    <source>
        <dbReference type="EMBL" id="EGT49714.1"/>
    </source>
</evidence>
<dbReference type="InParanoid" id="G0MDU6"/>
<evidence type="ECO:0000259" key="4">
    <source>
        <dbReference type="PROSITE" id="PS50041"/>
    </source>
</evidence>
<dbReference type="CDD" id="cd00037">
    <property type="entry name" value="CLECT"/>
    <property type="match status" value="1"/>
</dbReference>
<dbReference type="InterPro" id="IPR016187">
    <property type="entry name" value="CTDL_fold"/>
</dbReference>
<dbReference type="InterPro" id="IPR016186">
    <property type="entry name" value="C-type_lectin-like/link_sf"/>
</dbReference>
<dbReference type="InterPro" id="IPR035914">
    <property type="entry name" value="Sperma_CUB_dom_sf"/>
</dbReference>
<evidence type="ECO:0008006" key="7">
    <source>
        <dbReference type="Google" id="ProtNLM"/>
    </source>
</evidence>
<dbReference type="Gene3D" id="3.10.100.10">
    <property type="entry name" value="Mannose-Binding Protein A, subunit A"/>
    <property type="match status" value="1"/>
</dbReference>
<dbReference type="Proteomes" id="UP000008068">
    <property type="component" value="Unassembled WGS sequence"/>
</dbReference>
<keyword evidence="1" id="KW-1015">Disulfide bond</keyword>
<dbReference type="OMA" id="CEVPNAV"/>
<evidence type="ECO:0000259" key="3">
    <source>
        <dbReference type="PROSITE" id="PS01180"/>
    </source>
</evidence>
<dbReference type="PROSITE" id="PS50041">
    <property type="entry name" value="C_TYPE_LECTIN_2"/>
    <property type="match status" value="1"/>
</dbReference>
<dbReference type="InterPro" id="IPR001304">
    <property type="entry name" value="C-type_lectin-like"/>
</dbReference>
<sequence>MSTVPKDINVGRWLSGPCEVAGFAFVCEVPNAVADPTCTHNYNGYCYLPSHEIPNITATATFSQAQVICQSLSSNLSSVHSQRENDFIKSLYKNSGFNSSYLGGASFSSLGAKWLDETNFDYNYTDPIGYSNGTCLVMDISSRVNNGMWSGMDCQTPNHFVCKRQIQDTTANVKTKRLELTEGLVATASPDLSHCNSTIYLAPGVVTSFEYPNSNVPATYCTWKLAVLGPYCAGLYFTDFSFF</sequence>
<dbReference type="InterPro" id="IPR050976">
    <property type="entry name" value="Snaclec"/>
</dbReference>
<dbReference type="SUPFAM" id="SSF56436">
    <property type="entry name" value="C-type lectin-like"/>
    <property type="match status" value="1"/>
</dbReference>
<dbReference type="OrthoDB" id="5833759at2759"/>
<feature type="domain" description="CUB" evidence="3">
    <location>
        <begin position="195"/>
        <end position="243"/>
    </location>
</feature>
<dbReference type="PANTHER" id="PTHR22991:SF43">
    <property type="entry name" value="C-TYPE LECTIN-RELATED"/>
    <property type="match status" value="1"/>
</dbReference>
<protein>
    <recommendedName>
        <fullName evidence="7">C-type lectin domain-containing protein</fullName>
    </recommendedName>
</protein>
<organism evidence="6">
    <name type="scientific">Caenorhabditis brenneri</name>
    <name type="common">Nematode worm</name>
    <dbReference type="NCBI Taxonomy" id="135651"/>
    <lineage>
        <taxon>Eukaryota</taxon>
        <taxon>Metazoa</taxon>
        <taxon>Ecdysozoa</taxon>
        <taxon>Nematoda</taxon>
        <taxon>Chromadorea</taxon>
        <taxon>Rhabditida</taxon>
        <taxon>Rhabditina</taxon>
        <taxon>Rhabditomorpha</taxon>
        <taxon>Rhabditoidea</taxon>
        <taxon>Rhabditidae</taxon>
        <taxon>Peloderinae</taxon>
        <taxon>Caenorhabditis</taxon>
    </lineage>
</organism>
<evidence type="ECO:0000313" key="6">
    <source>
        <dbReference type="Proteomes" id="UP000008068"/>
    </source>
</evidence>
<dbReference type="SMART" id="SM00034">
    <property type="entry name" value="CLECT"/>
    <property type="match status" value="1"/>
</dbReference>
<dbReference type="AlphaFoldDB" id="G0MDU6"/>